<comment type="catalytic activity">
    <reaction evidence="1">
        <text>ATP + protein L-histidine = ADP + protein N-phospho-L-histidine.</text>
        <dbReference type="EC" id="2.7.13.3"/>
    </reaction>
</comment>
<evidence type="ECO:0000256" key="4">
    <source>
        <dbReference type="ARBA" id="ARBA00022553"/>
    </source>
</evidence>
<dbReference type="PRINTS" id="PR00344">
    <property type="entry name" value="BCTRLSENSOR"/>
</dbReference>
<dbReference type="AlphaFoldDB" id="A0A2A4WXX3"/>
<evidence type="ECO:0000256" key="11">
    <source>
        <dbReference type="SAM" id="Phobius"/>
    </source>
</evidence>
<dbReference type="GO" id="GO:0005886">
    <property type="term" value="C:plasma membrane"/>
    <property type="evidence" value="ECO:0007669"/>
    <property type="project" value="UniProtKB-ARBA"/>
</dbReference>
<dbReference type="SMART" id="SM00388">
    <property type="entry name" value="HisKA"/>
    <property type="match status" value="1"/>
</dbReference>
<evidence type="ECO:0000313" key="14">
    <source>
        <dbReference type="EMBL" id="PCI74881.1"/>
    </source>
</evidence>
<dbReference type="CDD" id="cd00082">
    <property type="entry name" value="HisKA"/>
    <property type="match status" value="1"/>
</dbReference>
<dbReference type="CDD" id="cd00075">
    <property type="entry name" value="HATPase"/>
    <property type="match status" value="1"/>
</dbReference>
<dbReference type="CDD" id="cd06225">
    <property type="entry name" value="HAMP"/>
    <property type="match status" value="1"/>
</dbReference>
<dbReference type="InterPro" id="IPR050428">
    <property type="entry name" value="TCS_sensor_his_kinase"/>
</dbReference>
<dbReference type="InterPro" id="IPR036097">
    <property type="entry name" value="HisK_dim/P_sf"/>
</dbReference>
<keyword evidence="8 11" id="KW-1133">Transmembrane helix</keyword>
<dbReference type="PANTHER" id="PTHR45436:SF8">
    <property type="entry name" value="HISTIDINE KINASE"/>
    <property type="match status" value="1"/>
</dbReference>
<keyword evidence="6 11" id="KW-0812">Transmembrane</keyword>
<dbReference type="SUPFAM" id="SSF158472">
    <property type="entry name" value="HAMP domain-like"/>
    <property type="match status" value="1"/>
</dbReference>
<dbReference type="InterPro" id="IPR004358">
    <property type="entry name" value="Sig_transdc_His_kin-like_C"/>
</dbReference>
<dbReference type="FunFam" id="3.30.565.10:FF:000006">
    <property type="entry name" value="Sensor histidine kinase WalK"/>
    <property type="match status" value="1"/>
</dbReference>
<dbReference type="Gene3D" id="1.10.287.130">
    <property type="match status" value="1"/>
</dbReference>
<dbReference type="Proteomes" id="UP000218767">
    <property type="component" value="Unassembled WGS sequence"/>
</dbReference>
<gene>
    <name evidence="14" type="ORF">COB20_14160</name>
</gene>
<organism evidence="14 15">
    <name type="scientific">SAR86 cluster bacterium</name>
    <dbReference type="NCBI Taxonomy" id="2030880"/>
    <lineage>
        <taxon>Bacteria</taxon>
        <taxon>Pseudomonadati</taxon>
        <taxon>Pseudomonadota</taxon>
        <taxon>Gammaproteobacteria</taxon>
        <taxon>SAR86 cluster</taxon>
    </lineage>
</organism>
<evidence type="ECO:0000256" key="5">
    <source>
        <dbReference type="ARBA" id="ARBA00022679"/>
    </source>
</evidence>
<dbReference type="Pfam" id="PF00512">
    <property type="entry name" value="HisKA"/>
    <property type="match status" value="1"/>
</dbReference>
<dbReference type="InterPro" id="IPR003660">
    <property type="entry name" value="HAMP_dom"/>
</dbReference>
<keyword evidence="7" id="KW-0418">Kinase</keyword>
<dbReference type="EMBL" id="NVUL01000089">
    <property type="protein sequence ID" value="PCI74881.1"/>
    <property type="molecule type" value="Genomic_DNA"/>
</dbReference>
<comment type="subcellular location">
    <subcellularLocation>
        <location evidence="2">Membrane</location>
    </subcellularLocation>
</comment>
<evidence type="ECO:0000256" key="8">
    <source>
        <dbReference type="ARBA" id="ARBA00022989"/>
    </source>
</evidence>
<evidence type="ECO:0000256" key="7">
    <source>
        <dbReference type="ARBA" id="ARBA00022777"/>
    </source>
</evidence>
<dbReference type="InterPro" id="IPR005467">
    <property type="entry name" value="His_kinase_dom"/>
</dbReference>
<dbReference type="PANTHER" id="PTHR45436">
    <property type="entry name" value="SENSOR HISTIDINE KINASE YKOH"/>
    <property type="match status" value="1"/>
</dbReference>
<comment type="caution">
    <text evidence="14">The sequence shown here is derived from an EMBL/GenBank/DDBJ whole genome shotgun (WGS) entry which is preliminary data.</text>
</comment>
<proteinExistence type="predicted"/>
<keyword evidence="5" id="KW-0808">Transferase</keyword>
<dbReference type="EC" id="2.7.13.3" evidence="3"/>
<evidence type="ECO:0000313" key="15">
    <source>
        <dbReference type="Proteomes" id="UP000218767"/>
    </source>
</evidence>
<dbReference type="SMART" id="SM00304">
    <property type="entry name" value="HAMP"/>
    <property type="match status" value="1"/>
</dbReference>
<dbReference type="Gene3D" id="3.30.565.10">
    <property type="entry name" value="Histidine kinase-like ATPase, C-terminal domain"/>
    <property type="match status" value="1"/>
</dbReference>
<accession>A0A2A4WXX3</accession>
<feature type="domain" description="Histidine kinase" evidence="12">
    <location>
        <begin position="252"/>
        <end position="465"/>
    </location>
</feature>
<dbReference type="SUPFAM" id="SSF47384">
    <property type="entry name" value="Homodimeric domain of signal transducing histidine kinase"/>
    <property type="match status" value="1"/>
</dbReference>
<name>A0A2A4WXX3_9GAMM</name>
<evidence type="ECO:0000259" key="12">
    <source>
        <dbReference type="PROSITE" id="PS50109"/>
    </source>
</evidence>
<reference evidence="15" key="1">
    <citation type="submission" date="2017-08" db="EMBL/GenBank/DDBJ databases">
        <title>A dynamic microbial community with high functional redundancy inhabits the cold, oxic subseafloor aquifer.</title>
        <authorList>
            <person name="Tully B.J."/>
            <person name="Wheat C.G."/>
            <person name="Glazer B.T."/>
            <person name="Huber J.A."/>
        </authorList>
    </citation>
    <scope>NUCLEOTIDE SEQUENCE [LARGE SCALE GENOMIC DNA]</scope>
</reference>
<evidence type="ECO:0000259" key="13">
    <source>
        <dbReference type="PROSITE" id="PS50885"/>
    </source>
</evidence>
<evidence type="ECO:0000256" key="3">
    <source>
        <dbReference type="ARBA" id="ARBA00012438"/>
    </source>
</evidence>
<evidence type="ECO:0000256" key="6">
    <source>
        <dbReference type="ARBA" id="ARBA00022692"/>
    </source>
</evidence>
<dbReference type="SUPFAM" id="SSF55874">
    <property type="entry name" value="ATPase domain of HSP90 chaperone/DNA topoisomerase II/histidine kinase"/>
    <property type="match status" value="1"/>
</dbReference>
<keyword evidence="4" id="KW-0597">Phosphoprotein</keyword>
<keyword evidence="10 11" id="KW-0472">Membrane</keyword>
<keyword evidence="9" id="KW-0902">Two-component regulatory system</keyword>
<feature type="domain" description="HAMP" evidence="13">
    <location>
        <begin position="191"/>
        <end position="244"/>
    </location>
</feature>
<dbReference type="Pfam" id="PF02518">
    <property type="entry name" value="HATPase_c"/>
    <property type="match status" value="1"/>
</dbReference>
<dbReference type="PROSITE" id="PS50109">
    <property type="entry name" value="HIS_KIN"/>
    <property type="match status" value="1"/>
</dbReference>
<evidence type="ECO:0000256" key="9">
    <source>
        <dbReference type="ARBA" id="ARBA00023012"/>
    </source>
</evidence>
<feature type="transmembrane region" description="Helical" evidence="11">
    <location>
        <begin position="18"/>
        <end position="38"/>
    </location>
</feature>
<evidence type="ECO:0000256" key="1">
    <source>
        <dbReference type="ARBA" id="ARBA00000085"/>
    </source>
</evidence>
<evidence type="ECO:0000256" key="2">
    <source>
        <dbReference type="ARBA" id="ARBA00004370"/>
    </source>
</evidence>
<dbReference type="InterPro" id="IPR003594">
    <property type="entry name" value="HATPase_dom"/>
</dbReference>
<dbReference type="Pfam" id="PF00672">
    <property type="entry name" value="HAMP"/>
    <property type="match status" value="1"/>
</dbReference>
<dbReference type="InterPro" id="IPR003661">
    <property type="entry name" value="HisK_dim/P_dom"/>
</dbReference>
<sequence length="466" mass="51418">MFLNTIAKPDSLAGRLTLWYTIISSCLFLLAIGLVYVLTSSSLLDQVDEDLEEDIAEFNLILNERGLSELWSELSEEAETDGSEQILFRLYSSSGAILRNTDDGHWEDYVLAEKSVDNSNFHFESIQLPNHEFPARTIYGLIGAAGSDYVLQITETLEERANVLETFRITSLVSLPVLFLFSLLAGWIMSRKSLSGVQQVTNTAINISNGALGDRVKLIDQGEEIDRLAETFNSMLDKIQLLIRGMREMNDNIAHDLKSPLARIRGIAETTLTGDQTEVQYQHLAGSTIEECDRLLHLINTMLDLAETEAGLTPSMQTLDLCELIENACDLYQPVAAESGLKLECKLSSKITINGNKQFLQRLISNLLDNAIKYTPSGGRVSITQEIVASDVLIQIADTGMGISQDDLPNIFERFYRCDQSRSKPGTGLGLCLALAIAKAHWGNISVRSTVSEGTEFTVSLPLALA</sequence>
<dbReference type="GO" id="GO:0000155">
    <property type="term" value="F:phosphorelay sensor kinase activity"/>
    <property type="evidence" value="ECO:0007669"/>
    <property type="project" value="InterPro"/>
</dbReference>
<dbReference type="Gene3D" id="6.10.340.10">
    <property type="match status" value="1"/>
</dbReference>
<dbReference type="SMART" id="SM00387">
    <property type="entry name" value="HATPase_c"/>
    <property type="match status" value="1"/>
</dbReference>
<dbReference type="InterPro" id="IPR036890">
    <property type="entry name" value="HATPase_C_sf"/>
</dbReference>
<evidence type="ECO:0000256" key="10">
    <source>
        <dbReference type="ARBA" id="ARBA00023136"/>
    </source>
</evidence>
<dbReference type="PROSITE" id="PS50885">
    <property type="entry name" value="HAMP"/>
    <property type="match status" value="1"/>
</dbReference>
<protein>
    <recommendedName>
        <fullName evidence="3">histidine kinase</fullName>
        <ecNumber evidence="3">2.7.13.3</ecNumber>
    </recommendedName>
</protein>
<feature type="transmembrane region" description="Helical" evidence="11">
    <location>
        <begin position="169"/>
        <end position="189"/>
    </location>
</feature>